<dbReference type="EC" id="3.1.3.48" evidence="2"/>
<dbReference type="CDD" id="cd16343">
    <property type="entry name" value="LMWPTP"/>
    <property type="match status" value="1"/>
</dbReference>
<evidence type="ECO:0000256" key="2">
    <source>
        <dbReference type="ARBA" id="ARBA00013064"/>
    </source>
</evidence>
<dbReference type="InterPro" id="IPR017867">
    <property type="entry name" value="Tyr_phospatase_low_mol_wt"/>
</dbReference>
<evidence type="ECO:0000256" key="4">
    <source>
        <dbReference type="ARBA" id="ARBA00022912"/>
    </source>
</evidence>
<feature type="active site" description="Proton donor" evidence="5">
    <location>
        <position position="179"/>
    </location>
</feature>
<dbReference type="Gene3D" id="3.40.50.2300">
    <property type="match status" value="1"/>
</dbReference>
<sequence length="212" mass="23509">MLTLIRIHSLVNPCGKTRGPRPNPITSRLGIRKKRGWETLLAHRRQVRHTGHVTAPYRISFICTGNICRSPMGEVVLRQLIADAGLADRFEVTSRGTGGWHQGDPADPRTLAALAARGYDGATHRAAQLTDADIRDHDLLIALARDHERALLDRGADPDRVALLTTWDPDQPSDPDVFDPYYSDADAFDTVLTQVERSAAAVLEQLRASRRH</sequence>
<evidence type="ECO:0000256" key="5">
    <source>
        <dbReference type="PIRSR" id="PIRSR617867-1"/>
    </source>
</evidence>
<dbReference type="EMBL" id="SNYA01000003">
    <property type="protein sequence ID" value="TDP93270.1"/>
    <property type="molecule type" value="Genomic_DNA"/>
</dbReference>
<comment type="caution">
    <text evidence="7">The sequence shown here is derived from an EMBL/GenBank/DDBJ whole genome shotgun (WGS) entry which is preliminary data.</text>
</comment>
<comment type="similarity">
    <text evidence="1">Belongs to the low molecular weight phosphotyrosine protein phosphatase family.</text>
</comment>
<dbReference type="SMART" id="SM00226">
    <property type="entry name" value="LMWPc"/>
    <property type="match status" value="1"/>
</dbReference>
<feature type="domain" description="Phosphotyrosine protein phosphatase I" evidence="6">
    <location>
        <begin position="57"/>
        <end position="205"/>
    </location>
</feature>
<evidence type="ECO:0000256" key="3">
    <source>
        <dbReference type="ARBA" id="ARBA00022801"/>
    </source>
</evidence>
<name>A0A4R6S198_9MICO</name>
<dbReference type="InterPro" id="IPR023485">
    <property type="entry name" value="Ptyr_pPase"/>
</dbReference>
<dbReference type="Pfam" id="PF01451">
    <property type="entry name" value="LMWPc"/>
    <property type="match status" value="1"/>
</dbReference>
<dbReference type="AlphaFoldDB" id="A0A4R6S198"/>
<dbReference type="Proteomes" id="UP000295601">
    <property type="component" value="Unassembled WGS sequence"/>
</dbReference>
<evidence type="ECO:0000313" key="7">
    <source>
        <dbReference type="EMBL" id="TDP93270.1"/>
    </source>
</evidence>
<keyword evidence="4" id="KW-0904">Protein phosphatase</keyword>
<dbReference type="GO" id="GO:0004725">
    <property type="term" value="F:protein tyrosine phosphatase activity"/>
    <property type="evidence" value="ECO:0007669"/>
    <property type="project" value="UniProtKB-EC"/>
</dbReference>
<protein>
    <recommendedName>
        <fullName evidence="2">protein-tyrosine-phosphatase</fullName>
        <ecNumber evidence="2">3.1.3.48</ecNumber>
    </recommendedName>
</protein>
<dbReference type="PANTHER" id="PTHR11717">
    <property type="entry name" value="LOW MOLECULAR WEIGHT PROTEIN TYROSINE PHOSPHATASE"/>
    <property type="match status" value="1"/>
</dbReference>
<organism evidence="7 8">
    <name type="scientific">Leucobacter luti</name>
    <dbReference type="NCBI Taxonomy" id="340320"/>
    <lineage>
        <taxon>Bacteria</taxon>
        <taxon>Bacillati</taxon>
        <taxon>Actinomycetota</taxon>
        <taxon>Actinomycetes</taxon>
        <taxon>Micrococcales</taxon>
        <taxon>Microbacteriaceae</taxon>
        <taxon>Leucobacter</taxon>
    </lineage>
</organism>
<evidence type="ECO:0000313" key="8">
    <source>
        <dbReference type="Proteomes" id="UP000295601"/>
    </source>
</evidence>
<keyword evidence="3" id="KW-0378">Hydrolase</keyword>
<dbReference type="SUPFAM" id="SSF52788">
    <property type="entry name" value="Phosphotyrosine protein phosphatases I"/>
    <property type="match status" value="1"/>
</dbReference>
<feature type="active site" evidence="5">
    <location>
        <position position="69"/>
    </location>
</feature>
<gene>
    <name evidence="7" type="ORF">EDF62_1249</name>
</gene>
<proteinExistence type="inferred from homology"/>
<feature type="active site" description="Nucleophile" evidence="5">
    <location>
        <position position="63"/>
    </location>
</feature>
<reference evidence="7 8" key="1">
    <citation type="submission" date="2019-03" db="EMBL/GenBank/DDBJ databases">
        <title>Genomic analyses of the natural microbiome of Caenorhabditis elegans.</title>
        <authorList>
            <person name="Samuel B."/>
        </authorList>
    </citation>
    <scope>NUCLEOTIDE SEQUENCE [LARGE SCALE GENOMIC DNA]</scope>
    <source>
        <strain evidence="7 8">JUb18</strain>
    </source>
</reference>
<dbReference type="PRINTS" id="PR00719">
    <property type="entry name" value="LMWPTPASE"/>
</dbReference>
<dbReference type="InterPro" id="IPR050438">
    <property type="entry name" value="LMW_PTPase"/>
</dbReference>
<accession>A0A4R6S198</accession>
<evidence type="ECO:0000259" key="6">
    <source>
        <dbReference type="SMART" id="SM00226"/>
    </source>
</evidence>
<dbReference type="InterPro" id="IPR036196">
    <property type="entry name" value="Ptyr_pPase_sf"/>
</dbReference>
<keyword evidence="8" id="KW-1185">Reference proteome</keyword>
<dbReference type="PANTHER" id="PTHR11717:SF7">
    <property type="entry name" value="LOW MOLECULAR WEIGHT PHOSPHOTYROSINE PROTEIN PHOSPHATASE"/>
    <property type="match status" value="1"/>
</dbReference>
<evidence type="ECO:0000256" key="1">
    <source>
        <dbReference type="ARBA" id="ARBA00011063"/>
    </source>
</evidence>